<evidence type="ECO:0000256" key="3">
    <source>
        <dbReference type="ARBA" id="ARBA00022691"/>
    </source>
</evidence>
<feature type="binding site" evidence="12">
    <location>
        <position position="257"/>
    </location>
    <ligand>
        <name>[4Fe-4S] cluster</name>
        <dbReference type="ChEBI" id="CHEBI:49883"/>
        <label>2</label>
        <note>4Fe-4S-substrate</note>
    </ligand>
</feature>
<feature type="binding site" evidence="12">
    <location>
        <position position="29"/>
    </location>
    <ligand>
        <name>S-adenosyl-L-methionine</name>
        <dbReference type="ChEBI" id="CHEBI:59789"/>
    </ligand>
</feature>
<dbReference type="AlphaFoldDB" id="A0A937K5Q6"/>
<keyword evidence="4 12" id="KW-0479">Metal-binding</keyword>
<dbReference type="PROSITE" id="PS51918">
    <property type="entry name" value="RADICAL_SAM"/>
    <property type="match status" value="1"/>
</dbReference>
<feature type="binding site" evidence="12">
    <location>
        <position position="16"/>
    </location>
    <ligand>
        <name>GTP</name>
        <dbReference type="ChEBI" id="CHEBI:37565"/>
    </ligand>
</feature>
<dbReference type="PANTHER" id="PTHR22960:SF0">
    <property type="entry name" value="MOLYBDENUM COFACTOR BIOSYNTHESIS PROTEIN 1"/>
    <property type="match status" value="1"/>
</dbReference>
<keyword evidence="6 12" id="KW-0408">Iron</keyword>
<feature type="region of interest" description="Disordered" evidence="13">
    <location>
        <begin position="310"/>
        <end position="330"/>
    </location>
</feature>
<organism evidence="15 16">
    <name type="scientific">Clostridium paridis</name>
    <dbReference type="NCBI Taxonomy" id="2803863"/>
    <lineage>
        <taxon>Bacteria</taxon>
        <taxon>Bacillati</taxon>
        <taxon>Bacillota</taxon>
        <taxon>Clostridia</taxon>
        <taxon>Eubacteriales</taxon>
        <taxon>Clostridiaceae</taxon>
        <taxon>Clostridium</taxon>
    </lineage>
</organism>
<dbReference type="InterPro" id="IPR013483">
    <property type="entry name" value="MoaA"/>
</dbReference>
<accession>A0A937K5Q6</accession>
<dbReference type="InterPro" id="IPR050105">
    <property type="entry name" value="MoCo_biosynth_MoaA/MoaC"/>
</dbReference>
<dbReference type="SFLD" id="SFLDG01383">
    <property type="entry name" value="cyclic_pyranopterin_phosphate"/>
    <property type="match status" value="1"/>
</dbReference>
<dbReference type="GO" id="GO:0051539">
    <property type="term" value="F:4 iron, 4 sulfur cluster binding"/>
    <property type="evidence" value="ECO:0007669"/>
    <property type="project" value="UniProtKB-UniRule"/>
</dbReference>
<dbReference type="InterPro" id="IPR006638">
    <property type="entry name" value="Elp3/MiaA/NifB-like_rSAM"/>
</dbReference>
<dbReference type="Pfam" id="PF06463">
    <property type="entry name" value="Mob_synth_C"/>
    <property type="match status" value="1"/>
</dbReference>
<comment type="subunit">
    <text evidence="12">Monomer and homodimer.</text>
</comment>
<dbReference type="GO" id="GO:0005525">
    <property type="term" value="F:GTP binding"/>
    <property type="evidence" value="ECO:0007669"/>
    <property type="project" value="UniProtKB-UniRule"/>
</dbReference>
<evidence type="ECO:0000256" key="13">
    <source>
        <dbReference type="SAM" id="MobiDB-lite"/>
    </source>
</evidence>
<comment type="cofactor">
    <cofactor evidence="12">
        <name>[4Fe-4S] cluster</name>
        <dbReference type="ChEBI" id="CHEBI:49883"/>
    </cofactor>
    <text evidence="12">Binds 2 [4Fe-4S] clusters. Binds 1 [4Fe-4S] cluster coordinated with 3 cysteines and an exchangeable S-adenosyl-L-methionine and 1 [4Fe-4S] cluster coordinated with 3 cysteines and the GTP-derived substrate.</text>
</comment>
<dbReference type="GO" id="GO:0006777">
    <property type="term" value="P:Mo-molybdopterin cofactor biosynthetic process"/>
    <property type="evidence" value="ECO:0007669"/>
    <property type="project" value="UniProtKB-UniRule"/>
</dbReference>
<evidence type="ECO:0000259" key="14">
    <source>
        <dbReference type="PROSITE" id="PS51918"/>
    </source>
</evidence>
<feature type="binding site" evidence="12">
    <location>
        <position position="30"/>
    </location>
    <ligand>
        <name>[4Fe-4S] cluster</name>
        <dbReference type="ChEBI" id="CHEBI:49883"/>
        <label>1</label>
        <note>4Fe-4S-S-AdoMet</note>
    </ligand>
</feature>
<dbReference type="NCBIfam" id="TIGR02666">
    <property type="entry name" value="moaA"/>
    <property type="match status" value="1"/>
</dbReference>
<comment type="pathway">
    <text evidence="12">Cofactor biosynthesis; molybdopterin biosynthesis.</text>
</comment>
<feature type="binding site" evidence="12">
    <location>
        <position position="70"/>
    </location>
    <ligand>
        <name>S-adenosyl-L-methionine</name>
        <dbReference type="ChEBI" id="CHEBI:59789"/>
    </ligand>
</feature>
<dbReference type="InterPro" id="IPR007197">
    <property type="entry name" value="rSAM"/>
</dbReference>
<feature type="binding site" evidence="12">
    <location>
        <position position="23"/>
    </location>
    <ligand>
        <name>[4Fe-4S] cluster</name>
        <dbReference type="ChEBI" id="CHEBI:49883"/>
        <label>1</label>
        <note>4Fe-4S-S-AdoMet</note>
    </ligand>
</feature>
<evidence type="ECO:0000313" key="16">
    <source>
        <dbReference type="Proteomes" id="UP000623681"/>
    </source>
</evidence>
<evidence type="ECO:0000256" key="4">
    <source>
        <dbReference type="ARBA" id="ARBA00022723"/>
    </source>
</evidence>
<keyword evidence="3 12" id="KW-0949">S-adenosyl-L-methionine</keyword>
<dbReference type="PANTHER" id="PTHR22960">
    <property type="entry name" value="MOLYBDOPTERIN COFACTOR SYNTHESIS PROTEIN A"/>
    <property type="match status" value="1"/>
</dbReference>
<feature type="binding site" evidence="12">
    <location>
        <position position="97"/>
    </location>
    <ligand>
        <name>GTP</name>
        <dbReference type="ChEBI" id="CHEBI:37565"/>
    </ligand>
</feature>
<evidence type="ECO:0000256" key="9">
    <source>
        <dbReference type="ARBA" id="ARBA00023150"/>
    </source>
</evidence>
<dbReference type="InterPro" id="IPR010505">
    <property type="entry name" value="MoaA_twitch"/>
</dbReference>
<comment type="function">
    <text evidence="12">Catalyzes the cyclization of GTP to (8S)-3',8-cyclo-7,8-dihydroguanosine 5'-triphosphate.</text>
</comment>
<dbReference type="SMART" id="SM00729">
    <property type="entry name" value="Elp3"/>
    <property type="match status" value="1"/>
</dbReference>
<keyword evidence="10 12" id="KW-0456">Lyase</keyword>
<feature type="binding site" evidence="12">
    <location>
        <position position="274"/>
    </location>
    <ligand>
        <name>[4Fe-4S] cluster</name>
        <dbReference type="ChEBI" id="CHEBI:49883"/>
        <label>2</label>
        <note>4Fe-4S-substrate</note>
    </ligand>
</feature>
<evidence type="ECO:0000313" key="15">
    <source>
        <dbReference type="EMBL" id="MBL4933314.1"/>
    </source>
</evidence>
<dbReference type="CDD" id="cd21117">
    <property type="entry name" value="Twitch_MoaA"/>
    <property type="match status" value="1"/>
</dbReference>
<dbReference type="EMBL" id="JAESWA010000023">
    <property type="protein sequence ID" value="MBL4933314.1"/>
    <property type="molecule type" value="Genomic_DNA"/>
</dbReference>
<evidence type="ECO:0000256" key="12">
    <source>
        <dbReference type="HAMAP-Rule" id="MF_01225"/>
    </source>
</evidence>
<dbReference type="InterPro" id="IPR058240">
    <property type="entry name" value="rSAM_sf"/>
</dbReference>
<feature type="binding site" evidence="12">
    <location>
        <position position="157"/>
    </location>
    <ligand>
        <name>GTP</name>
        <dbReference type="ChEBI" id="CHEBI:37565"/>
    </ligand>
</feature>
<feature type="binding site" evidence="12">
    <location>
        <position position="121"/>
    </location>
    <ligand>
        <name>S-adenosyl-L-methionine</name>
        <dbReference type="ChEBI" id="CHEBI:59789"/>
    </ligand>
</feature>
<feature type="domain" description="Radical SAM core" evidence="14">
    <location>
        <begin position="7"/>
        <end position="227"/>
    </location>
</feature>
<feature type="binding site" evidence="12">
    <location>
        <position position="260"/>
    </location>
    <ligand>
        <name>[4Fe-4S] cluster</name>
        <dbReference type="ChEBI" id="CHEBI:49883"/>
        <label>2</label>
        <note>4Fe-4S-substrate</note>
    </ligand>
</feature>
<dbReference type="SFLD" id="SFLDG01386">
    <property type="entry name" value="main_SPASM_domain-containing"/>
    <property type="match status" value="1"/>
</dbReference>
<dbReference type="SFLD" id="SFLDG01067">
    <property type="entry name" value="SPASM/twitch_domain_containing"/>
    <property type="match status" value="1"/>
</dbReference>
<feature type="binding site" evidence="12">
    <location>
        <begin position="262"/>
        <end position="264"/>
    </location>
    <ligand>
        <name>GTP</name>
        <dbReference type="ChEBI" id="CHEBI:37565"/>
    </ligand>
</feature>
<feature type="binding site" evidence="12">
    <location>
        <position position="191"/>
    </location>
    <ligand>
        <name>S-adenosyl-L-methionine</name>
        <dbReference type="ChEBI" id="CHEBI:59789"/>
    </ligand>
</feature>
<feature type="binding site" evidence="12">
    <location>
        <position position="27"/>
    </location>
    <ligand>
        <name>[4Fe-4S] cluster</name>
        <dbReference type="ChEBI" id="CHEBI:49883"/>
        <label>1</label>
        <note>4Fe-4S-S-AdoMet</note>
    </ligand>
</feature>
<dbReference type="Proteomes" id="UP000623681">
    <property type="component" value="Unassembled WGS sequence"/>
</dbReference>
<reference evidence="15" key="1">
    <citation type="submission" date="2021-01" db="EMBL/GenBank/DDBJ databases">
        <title>Genome public.</title>
        <authorList>
            <person name="Liu C."/>
            <person name="Sun Q."/>
        </authorList>
    </citation>
    <scope>NUCLEOTIDE SEQUENCE</scope>
    <source>
        <strain evidence="15">YIM B02565</strain>
    </source>
</reference>
<keyword evidence="5 12" id="KW-0547">Nucleotide-binding</keyword>
<comment type="similarity">
    <text evidence="12">Belongs to the radical SAM superfamily. MoaA family.</text>
</comment>
<dbReference type="InterPro" id="IPR040064">
    <property type="entry name" value="MoaA-like"/>
</dbReference>
<evidence type="ECO:0000256" key="7">
    <source>
        <dbReference type="ARBA" id="ARBA00023014"/>
    </source>
</evidence>
<dbReference type="GO" id="GO:0061799">
    <property type="term" value="F:cyclic pyranopterin monophosphate synthase activity"/>
    <property type="evidence" value="ECO:0007669"/>
    <property type="project" value="TreeGrafter"/>
</dbReference>
<evidence type="ECO:0000256" key="2">
    <source>
        <dbReference type="ARBA" id="ARBA00022485"/>
    </source>
</evidence>
<dbReference type="Gene3D" id="3.20.20.70">
    <property type="entry name" value="Aldolase class I"/>
    <property type="match status" value="1"/>
</dbReference>
<comment type="caution">
    <text evidence="15">The sequence shown here is derived from an EMBL/GenBank/DDBJ whole genome shotgun (WGS) entry which is preliminary data.</text>
</comment>
<dbReference type="GO" id="GO:1904047">
    <property type="term" value="F:S-adenosyl-L-methionine binding"/>
    <property type="evidence" value="ECO:0007669"/>
    <property type="project" value="UniProtKB-UniRule"/>
</dbReference>
<dbReference type="SFLD" id="SFLDS00029">
    <property type="entry name" value="Radical_SAM"/>
    <property type="match status" value="1"/>
</dbReference>
<evidence type="ECO:0000256" key="5">
    <source>
        <dbReference type="ARBA" id="ARBA00022741"/>
    </source>
</evidence>
<dbReference type="SUPFAM" id="SSF102114">
    <property type="entry name" value="Radical SAM enzymes"/>
    <property type="match status" value="1"/>
</dbReference>
<evidence type="ECO:0000256" key="8">
    <source>
        <dbReference type="ARBA" id="ARBA00023134"/>
    </source>
</evidence>
<evidence type="ECO:0000256" key="10">
    <source>
        <dbReference type="ARBA" id="ARBA00023239"/>
    </source>
</evidence>
<dbReference type="EC" id="4.1.99.22" evidence="1 12"/>
<evidence type="ECO:0000256" key="6">
    <source>
        <dbReference type="ARBA" id="ARBA00023004"/>
    </source>
</evidence>
<evidence type="ECO:0000256" key="1">
    <source>
        <dbReference type="ARBA" id="ARBA00012167"/>
    </source>
</evidence>
<keyword evidence="8 12" id="KW-0342">GTP-binding</keyword>
<keyword evidence="16" id="KW-1185">Reference proteome</keyword>
<protein>
    <recommendedName>
        <fullName evidence="1 12">GTP 3',8-cyclase</fullName>
        <ecNumber evidence="1 12">4.1.99.22</ecNumber>
    </recommendedName>
    <alternativeName>
        <fullName evidence="12">Molybdenum cofactor biosynthesis protein A</fullName>
    </alternativeName>
</protein>
<name>A0A937K5Q6_9CLOT</name>
<keyword evidence="9 12" id="KW-0501">Molybdenum cofactor biosynthesis</keyword>
<dbReference type="PROSITE" id="PS01305">
    <property type="entry name" value="MOAA_NIFB_PQQE"/>
    <property type="match status" value="1"/>
</dbReference>
<proteinExistence type="inferred from homology"/>
<dbReference type="HAMAP" id="MF_01225_B">
    <property type="entry name" value="MoaA_B"/>
    <property type="match status" value="1"/>
</dbReference>
<keyword evidence="2 12" id="KW-0004">4Fe-4S</keyword>
<sequence length="330" mass="37242">MGIMLDKYCRTINYLRISVTDNCNLRCIYCLGKGNTYFKKEHELLSFDEIIRVVSIAAKLGIEKIRITGGEPLMRKNICSLVRKIKNIAGIKEVLMTTNGILLNECLEELIDSGVNKINLSLDSIDHVKYRKLTGGGELSTIIEVIDRCIEKGVILKLNTVIINNYNNGEILNLIKFALEKNIDIRFIEMMPIGLSKGTEGVTSDEIKKIIEEEYILKPYEGNVLGAGPAIYYYAHSKNCNRGGRIGFISPLTHNFCSSCNRLRITSDGFLKQCLNWKYGVDLKNILRKGVSDDELEKIIKNTILNKPNKHNFGTNNQDEDKRLMSQIGG</sequence>
<dbReference type="GO" id="GO:0046872">
    <property type="term" value="F:metal ion binding"/>
    <property type="evidence" value="ECO:0007669"/>
    <property type="project" value="UniProtKB-KW"/>
</dbReference>
<dbReference type="CDD" id="cd01335">
    <property type="entry name" value="Radical_SAM"/>
    <property type="match status" value="1"/>
</dbReference>
<dbReference type="GO" id="GO:0061798">
    <property type="term" value="F:GTP 3',8'-cyclase activity"/>
    <property type="evidence" value="ECO:0007669"/>
    <property type="project" value="UniProtKB-UniRule"/>
</dbReference>
<dbReference type="InterPro" id="IPR000385">
    <property type="entry name" value="MoaA_NifB_PqqE_Fe-S-bd_CS"/>
</dbReference>
<feature type="binding site" evidence="12">
    <location>
        <position position="66"/>
    </location>
    <ligand>
        <name>GTP</name>
        <dbReference type="ChEBI" id="CHEBI:37565"/>
    </ligand>
</feature>
<comment type="catalytic activity">
    <reaction evidence="11 12">
        <text>GTP + AH2 + S-adenosyl-L-methionine = (8S)-3',8-cyclo-7,8-dihydroguanosine 5'-triphosphate + 5'-deoxyadenosine + L-methionine + A + H(+)</text>
        <dbReference type="Rhea" id="RHEA:49576"/>
        <dbReference type="ChEBI" id="CHEBI:13193"/>
        <dbReference type="ChEBI" id="CHEBI:15378"/>
        <dbReference type="ChEBI" id="CHEBI:17319"/>
        <dbReference type="ChEBI" id="CHEBI:17499"/>
        <dbReference type="ChEBI" id="CHEBI:37565"/>
        <dbReference type="ChEBI" id="CHEBI:57844"/>
        <dbReference type="ChEBI" id="CHEBI:59789"/>
        <dbReference type="ChEBI" id="CHEBI:131766"/>
        <dbReference type="EC" id="4.1.99.22"/>
    </reaction>
</comment>
<evidence type="ECO:0000256" key="11">
    <source>
        <dbReference type="ARBA" id="ARBA00048697"/>
    </source>
</evidence>
<gene>
    <name evidence="12 15" type="primary">moaA</name>
    <name evidence="15" type="ORF">JK634_15980</name>
</gene>
<dbReference type="Pfam" id="PF04055">
    <property type="entry name" value="Radical_SAM"/>
    <property type="match status" value="1"/>
</dbReference>
<dbReference type="InterPro" id="IPR013785">
    <property type="entry name" value="Aldolase_TIM"/>
</dbReference>
<keyword evidence="7 12" id="KW-0411">Iron-sulfur</keyword>